<comment type="caution">
    <text evidence="3">The sequence shown here is derived from an EMBL/GenBank/DDBJ whole genome shotgun (WGS) entry which is preliminary data.</text>
</comment>
<dbReference type="EMBL" id="VTFT01000001">
    <property type="protein sequence ID" value="TYT27032.1"/>
    <property type="molecule type" value="Genomic_DNA"/>
</dbReference>
<keyword evidence="1" id="KW-0472">Membrane</keyword>
<dbReference type="GO" id="GO:0003676">
    <property type="term" value="F:nucleic acid binding"/>
    <property type="evidence" value="ECO:0007669"/>
    <property type="project" value="InterPro"/>
</dbReference>
<accession>A0A5D4XVH2</accession>
<reference evidence="3 4" key="1">
    <citation type="submission" date="2019-08" db="EMBL/GenBank/DDBJ databases">
        <title>Luteimonas viscosus sp. nov., isolated from soil of a sunflower field.</title>
        <authorList>
            <person name="Jianli Z."/>
            <person name="Ying Z."/>
        </authorList>
    </citation>
    <scope>NUCLEOTIDE SEQUENCE [LARGE SCALE GENOMIC DNA]</scope>
    <source>
        <strain evidence="3 4">XBU10</strain>
    </source>
</reference>
<gene>
    <name evidence="3" type="ORF">FZO89_12605</name>
</gene>
<feature type="transmembrane region" description="Helical" evidence="1">
    <location>
        <begin position="129"/>
        <end position="146"/>
    </location>
</feature>
<organism evidence="3 4">
    <name type="scientific">Luteimonas viscosa</name>
    <dbReference type="NCBI Taxonomy" id="1132694"/>
    <lineage>
        <taxon>Bacteria</taxon>
        <taxon>Pseudomonadati</taxon>
        <taxon>Pseudomonadota</taxon>
        <taxon>Gammaproteobacteria</taxon>
        <taxon>Lysobacterales</taxon>
        <taxon>Lysobacteraceae</taxon>
        <taxon>Luteimonas</taxon>
    </lineage>
</organism>
<keyword evidence="1" id="KW-0812">Transmembrane</keyword>
<feature type="domain" description="CSD" evidence="2">
    <location>
        <begin position="2"/>
        <end position="72"/>
    </location>
</feature>
<feature type="transmembrane region" description="Helical" evidence="1">
    <location>
        <begin position="104"/>
        <end position="123"/>
    </location>
</feature>
<dbReference type="RefSeq" id="WP_149103585.1">
    <property type="nucleotide sequence ID" value="NZ_VTFT01000001.1"/>
</dbReference>
<keyword evidence="4" id="KW-1185">Reference proteome</keyword>
<name>A0A5D4XVH2_9GAMM</name>
<evidence type="ECO:0000313" key="4">
    <source>
        <dbReference type="Proteomes" id="UP000324973"/>
    </source>
</evidence>
<proteinExistence type="predicted"/>
<dbReference type="InterPro" id="IPR012340">
    <property type="entry name" value="NA-bd_OB-fold"/>
</dbReference>
<dbReference type="OrthoDB" id="72963at2"/>
<evidence type="ECO:0000256" key="1">
    <source>
        <dbReference type="SAM" id="Phobius"/>
    </source>
</evidence>
<evidence type="ECO:0000313" key="3">
    <source>
        <dbReference type="EMBL" id="TYT27032.1"/>
    </source>
</evidence>
<dbReference type="InterPro" id="IPR010718">
    <property type="entry name" value="DUF1294"/>
</dbReference>
<protein>
    <submittedName>
        <fullName evidence="3">DUF1294 domain-containing protein</fullName>
    </submittedName>
</protein>
<dbReference type="PROSITE" id="PS51857">
    <property type="entry name" value="CSD_2"/>
    <property type="match status" value="1"/>
</dbReference>
<dbReference type="Proteomes" id="UP000324973">
    <property type="component" value="Unassembled WGS sequence"/>
</dbReference>
<dbReference type="InterPro" id="IPR002059">
    <property type="entry name" value="CSP_DNA-bd"/>
</dbReference>
<dbReference type="Pfam" id="PF06961">
    <property type="entry name" value="DUF1294"/>
    <property type="match status" value="1"/>
</dbReference>
<feature type="transmembrane region" description="Helical" evidence="1">
    <location>
        <begin position="194"/>
        <end position="211"/>
    </location>
</feature>
<dbReference type="Gene3D" id="2.40.50.140">
    <property type="entry name" value="Nucleic acid-binding proteins"/>
    <property type="match status" value="1"/>
</dbReference>
<sequence>MPQLGRLEQWDDARGFGFVRPLASQAGADAPRAFVHVKAIERAGRRPAEGDLVRYEIERDAQGRLNAVGVAFVNASAMRELARSRVDAKSAARDRREAGRRAALLRRLATAAAVAVFVGGWLLGTWPGVVPLFYAALATVSFLAYRHDKVAAEHGRWRTPESTLHAIDLAGGWPGGLLAQQVLRHKSSKRSFQLVFWTTVLLNCAAFAWLLREGVVAQLAQSSPWA</sequence>
<dbReference type="AlphaFoldDB" id="A0A5D4XVH2"/>
<keyword evidence="1" id="KW-1133">Transmembrane helix</keyword>
<dbReference type="SUPFAM" id="SSF50249">
    <property type="entry name" value="Nucleic acid-binding proteins"/>
    <property type="match status" value="1"/>
</dbReference>
<evidence type="ECO:0000259" key="2">
    <source>
        <dbReference type="PROSITE" id="PS51857"/>
    </source>
</evidence>